<proteinExistence type="predicted"/>
<dbReference type="AlphaFoldDB" id="A0A250WW94"/>
<feature type="region of interest" description="Disordered" evidence="1">
    <location>
        <begin position="132"/>
        <end position="163"/>
    </location>
</feature>
<evidence type="ECO:0000313" key="2">
    <source>
        <dbReference type="EMBL" id="GAX75065.1"/>
    </source>
</evidence>
<dbReference type="Proteomes" id="UP000232323">
    <property type="component" value="Unassembled WGS sequence"/>
</dbReference>
<dbReference type="OrthoDB" id="512720at2759"/>
<dbReference type="PANTHER" id="PTHR35127">
    <property type="entry name" value="OS03G0736900 PROTEIN"/>
    <property type="match status" value="1"/>
</dbReference>
<dbReference type="PANTHER" id="PTHR35127:SF1">
    <property type="entry name" value="GENOME ASSEMBLY, CHROMOSOME: A10"/>
    <property type="match status" value="1"/>
</dbReference>
<comment type="caution">
    <text evidence="2">The sequence shown here is derived from an EMBL/GenBank/DDBJ whole genome shotgun (WGS) entry which is preliminary data.</text>
</comment>
<feature type="compositionally biased region" description="Polar residues" evidence="1">
    <location>
        <begin position="133"/>
        <end position="147"/>
    </location>
</feature>
<feature type="compositionally biased region" description="Basic and acidic residues" evidence="1">
    <location>
        <begin position="148"/>
        <end position="158"/>
    </location>
</feature>
<dbReference type="EMBL" id="BEGY01000010">
    <property type="protein sequence ID" value="GAX75065.1"/>
    <property type="molecule type" value="Genomic_DNA"/>
</dbReference>
<evidence type="ECO:0000256" key="1">
    <source>
        <dbReference type="SAM" id="MobiDB-lite"/>
    </source>
</evidence>
<evidence type="ECO:0000313" key="3">
    <source>
        <dbReference type="Proteomes" id="UP000232323"/>
    </source>
</evidence>
<organism evidence="2 3">
    <name type="scientific">Chlamydomonas eustigma</name>
    <dbReference type="NCBI Taxonomy" id="1157962"/>
    <lineage>
        <taxon>Eukaryota</taxon>
        <taxon>Viridiplantae</taxon>
        <taxon>Chlorophyta</taxon>
        <taxon>core chlorophytes</taxon>
        <taxon>Chlorophyceae</taxon>
        <taxon>CS clade</taxon>
        <taxon>Chlamydomonadales</taxon>
        <taxon>Chlamydomonadaceae</taxon>
        <taxon>Chlamydomonas</taxon>
    </lineage>
</organism>
<reference evidence="2 3" key="1">
    <citation type="submission" date="2017-08" db="EMBL/GenBank/DDBJ databases">
        <title>Acidophilic green algal genome provides insights into adaptation to an acidic environment.</title>
        <authorList>
            <person name="Hirooka S."/>
            <person name="Hirose Y."/>
            <person name="Kanesaki Y."/>
            <person name="Higuchi S."/>
            <person name="Fujiwara T."/>
            <person name="Onuma R."/>
            <person name="Era A."/>
            <person name="Ohbayashi R."/>
            <person name="Uzuka A."/>
            <person name="Nozaki H."/>
            <person name="Yoshikawa H."/>
            <person name="Miyagishima S.Y."/>
        </authorList>
    </citation>
    <scope>NUCLEOTIDE SEQUENCE [LARGE SCALE GENOMIC DNA]</scope>
    <source>
        <strain evidence="2 3">NIES-2499</strain>
    </source>
</reference>
<gene>
    <name evidence="2" type="ORF">CEUSTIGMA_g2509.t1</name>
</gene>
<accession>A0A250WW94</accession>
<sequence>MRNFNSDGTSKLRNRGKGICRTEMIHTRGGKVASRSYSHNSIPMSTPLHIYALNNHSRDWLVDAVPTIIQRLIPVGMALGKSTLLKIRRNSSPFCPMDILEARPEDWDGKSLSMAAHHSEDGVVLVRPIRSPLQDNPQVSNNGSSQSRSRESGPKQEAEACSPIDEGKTICPHKLPFFSLKEEAPISLPGEDMIPQYYGMVVQSGETEWRCQDPASGCDGCYLLKICRSQGASSDGVCGSMHYSLLKVCKGQSMNEQLLESWLV</sequence>
<name>A0A250WW94_9CHLO</name>
<keyword evidence="3" id="KW-1185">Reference proteome</keyword>
<protein>
    <submittedName>
        <fullName evidence="2">Uncharacterized protein</fullName>
    </submittedName>
</protein>